<gene>
    <name evidence="1" type="ORF">EAG_14169</name>
</gene>
<sequence length="312" mass="37034">MRKNKEHLKQQIVNQKYFIENEPRFLTFAERQLICKLYKSNPEEWTVEKLSESFPALPETIRKIVHANWMPKSVERIMQYDDVAIENWKKFHTGKLPVSPRFNEHLKKFKNRKIILTDRELLAKQFVVPKPKFGKPKSQLFSNIIQSYASEKQNNEKLLQENNSHKMKDAFIHSNENQNLLIADNKTENNSIDVKNPKKFMLKEEQHLTLNSDTESKKHDIFNKKNNSEKLFTFDEFVKTKLEDIHKKSPKEDNLVDTSIKIWSKKIDAECDYAKPIKISENLYKPGMTYRINDCYYDDDGEFLYRIPGVQS</sequence>
<dbReference type="EMBL" id="GL440811">
    <property type="protein sequence ID" value="EFN65406.1"/>
    <property type="molecule type" value="Genomic_DNA"/>
</dbReference>
<dbReference type="FunCoup" id="E2AMB5">
    <property type="interactions" value="356"/>
</dbReference>
<dbReference type="InterPro" id="IPR010487">
    <property type="entry name" value="NGRN/Rrg9"/>
</dbReference>
<dbReference type="OMA" id="FMDVQKT"/>
<name>E2AMB5_CAMFO</name>
<dbReference type="PANTHER" id="PTHR13475:SF3">
    <property type="entry name" value="NEUGRIN"/>
    <property type="match status" value="1"/>
</dbReference>
<accession>E2AMB5</accession>
<dbReference type="InParanoid" id="E2AMB5"/>
<dbReference type="Proteomes" id="UP000000311">
    <property type="component" value="Unassembled WGS sequence"/>
</dbReference>
<evidence type="ECO:0000313" key="1">
    <source>
        <dbReference type="EMBL" id="EFN65406.1"/>
    </source>
</evidence>
<proteinExistence type="predicted"/>
<reference evidence="1 2" key="1">
    <citation type="journal article" date="2010" name="Science">
        <title>Genomic comparison of the ants Camponotus floridanus and Harpegnathos saltator.</title>
        <authorList>
            <person name="Bonasio R."/>
            <person name="Zhang G."/>
            <person name="Ye C."/>
            <person name="Mutti N.S."/>
            <person name="Fang X."/>
            <person name="Qin N."/>
            <person name="Donahue G."/>
            <person name="Yang P."/>
            <person name="Li Q."/>
            <person name="Li C."/>
            <person name="Zhang P."/>
            <person name="Huang Z."/>
            <person name="Berger S.L."/>
            <person name="Reinberg D."/>
            <person name="Wang J."/>
            <person name="Liebig J."/>
        </authorList>
    </citation>
    <scope>NUCLEOTIDE SEQUENCE [LARGE SCALE GENOMIC DNA]</scope>
    <source>
        <strain evidence="2">C129</strain>
    </source>
</reference>
<protein>
    <submittedName>
        <fullName evidence="1">Uncharacterized protein</fullName>
    </submittedName>
</protein>
<dbReference type="GO" id="GO:0005634">
    <property type="term" value="C:nucleus"/>
    <property type="evidence" value="ECO:0007669"/>
    <property type="project" value="TreeGrafter"/>
</dbReference>
<dbReference type="AlphaFoldDB" id="E2AMB5"/>
<organism evidence="2">
    <name type="scientific">Camponotus floridanus</name>
    <name type="common">Florida carpenter ant</name>
    <dbReference type="NCBI Taxonomy" id="104421"/>
    <lineage>
        <taxon>Eukaryota</taxon>
        <taxon>Metazoa</taxon>
        <taxon>Ecdysozoa</taxon>
        <taxon>Arthropoda</taxon>
        <taxon>Hexapoda</taxon>
        <taxon>Insecta</taxon>
        <taxon>Pterygota</taxon>
        <taxon>Neoptera</taxon>
        <taxon>Endopterygota</taxon>
        <taxon>Hymenoptera</taxon>
        <taxon>Apocrita</taxon>
        <taxon>Aculeata</taxon>
        <taxon>Formicoidea</taxon>
        <taxon>Formicidae</taxon>
        <taxon>Formicinae</taxon>
        <taxon>Camponotus</taxon>
    </lineage>
</organism>
<dbReference type="PANTHER" id="PTHR13475">
    <property type="entry name" value="NEUGRIN"/>
    <property type="match status" value="1"/>
</dbReference>
<keyword evidence="2" id="KW-1185">Reference proteome</keyword>
<dbReference type="OrthoDB" id="6415470at2759"/>
<evidence type="ECO:0000313" key="2">
    <source>
        <dbReference type="Proteomes" id="UP000000311"/>
    </source>
</evidence>